<gene>
    <name evidence="1" type="ORF">PQR01_34005</name>
</gene>
<comment type="caution">
    <text evidence="1">The sequence shown here is derived from an EMBL/GenBank/DDBJ whole genome shotgun (WGS) entry which is preliminary data.</text>
</comment>
<evidence type="ECO:0000313" key="1">
    <source>
        <dbReference type="EMBL" id="MFM0108317.1"/>
    </source>
</evidence>
<evidence type="ECO:0000313" key="2">
    <source>
        <dbReference type="Proteomes" id="UP001629235"/>
    </source>
</evidence>
<keyword evidence="2" id="KW-1185">Reference proteome</keyword>
<dbReference type="EMBL" id="JAQQDW010000112">
    <property type="protein sequence ID" value="MFM0108317.1"/>
    <property type="molecule type" value="Genomic_DNA"/>
</dbReference>
<name>A0ACC7NLE5_9BURK</name>
<protein>
    <submittedName>
        <fullName evidence="1">Uncharacterized protein</fullName>
    </submittedName>
</protein>
<organism evidence="1 2">
    <name type="scientific">Paraburkholderia rhynchosiae</name>
    <dbReference type="NCBI Taxonomy" id="487049"/>
    <lineage>
        <taxon>Bacteria</taxon>
        <taxon>Pseudomonadati</taxon>
        <taxon>Pseudomonadota</taxon>
        <taxon>Betaproteobacteria</taxon>
        <taxon>Burkholderiales</taxon>
        <taxon>Burkholderiaceae</taxon>
        <taxon>Paraburkholderia</taxon>
    </lineage>
</organism>
<sequence length="68" mass="7178">MNDLMVGQAALLAENCDSLSFAAPSSVGVGSAFGIRSSPYARDEYQALLMQHHAVCRMSRKGSDGDDA</sequence>
<proteinExistence type="predicted"/>
<reference evidence="1 2" key="1">
    <citation type="journal article" date="2024" name="Chem. Sci.">
        <title>Discovery of megapolipeptins by genome mining of a Burkholderiales bacteria collection.</title>
        <authorList>
            <person name="Paulo B.S."/>
            <person name="Recchia M.J.J."/>
            <person name="Lee S."/>
            <person name="Fergusson C.H."/>
            <person name="Romanowski S.B."/>
            <person name="Hernandez A."/>
            <person name="Krull N."/>
            <person name="Liu D.Y."/>
            <person name="Cavanagh H."/>
            <person name="Bos A."/>
            <person name="Gray C.A."/>
            <person name="Murphy B.T."/>
            <person name="Linington R.G."/>
            <person name="Eustaquio A.S."/>
        </authorList>
    </citation>
    <scope>NUCLEOTIDE SEQUENCE [LARGE SCALE GENOMIC DNA]</scope>
    <source>
        <strain evidence="1 2">RL18-126-BIB-B</strain>
    </source>
</reference>
<accession>A0ACC7NLE5</accession>
<dbReference type="Proteomes" id="UP001629235">
    <property type="component" value="Unassembled WGS sequence"/>
</dbReference>